<gene>
    <name evidence="1" type="ORF">HPB47_014646</name>
</gene>
<reference evidence="1 2" key="1">
    <citation type="journal article" date="2020" name="Cell">
        <title>Large-Scale Comparative Analyses of Tick Genomes Elucidate Their Genetic Diversity and Vector Capacities.</title>
        <authorList>
            <consortium name="Tick Genome and Microbiome Consortium (TIGMIC)"/>
            <person name="Jia N."/>
            <person name="Wang J."/>
            <person name="Shi W."/>
            <person name="Du L."/>
            <person name="Sun Y."/>
            <person name="Zhan W."/>
            <person name="Jiang J.F."/>
            <person name="Wang Q."/>
            <person name="Zhang B."/>
            <person name="Ji P."/>
            <person name="Bell-Sakyi L."/>
            <person name="Cui X.M."/>
            <person name="Yuan T.T."/>
            <person name="Jiang B.G."/>
            <person name="Yang W.F."/>
            <person name="Lam T.T."/>
            <person name="Chang Q.C."/>
            <person name="Ding S.J."/>
            <person name="Wang X.J."/>
            <person name="Zhu J.G."/>
            <person name="Ruan X.D."/>
            <person name="Zhao L."/>
            <person name="Wei J.T."/>
            <person name="Ye R.Z."/>
            <person name="Que T.C."/>
            <person name="Du C.H."/>
            <person name="Zhou Y.H."/>
            <person name="Cheng J.X."/>
            <person name="Dai P.F."/>
            <person name="Guo W.B."/>
            <person name="Han X.H."/>
            <person name="Huang E.J."/>
            <person name="Li L.F."/>
            <person name="Wei W."/>
            <person name="Gao Y.C."/>
            <person name="Liu J.Z."/>
            <person name="Shao H.Z."/>
            <person name="Wang X."/>
            <person name="Wang C.C."/>
            <person name="Yang T.C."/>
            <person name="Huo Q.B."/>
            <person name="Li W."/>
            <person name="Chen H.Y."/>
            <person name="Chen S.E."/>
            <person name="Zhou L.G."/>
            <person name="Ni X.B."/>
            <person name="Tian J.H."/>
            <person name="Sheng Y."/>
            <person name="Liu T."/>
            <person name="Pan Y.S."/>
            <person name="Xia L.Y."/>
            <person name="Li J."/>
            <person name="Zhao F."/>
            <person name="Cao W.C."/>
        </authorList>
    </citation>
    <scope>NUCLEOTIDE SEQUENCE [LARGE SCALE GENOMIC DNA]</scope>
    <source>
        <strain evidence="1">Iper-2018</strain>
    </source>
</reference>
<accession>A0AC60QVI7</accession>
<feature type="non-terminal residue" evidence="1">
    <location>
        <position position="113"/>
    </location>
</feature>
<sequence>TVRFLLESGVKYVLARKFNSDPVKAAFGRLQSMFGGNDMLDARAVRAALDYIVKERAPSKQTQMSDTDSEQLAAAVPDSVTTDLKKLKEPCAPYSSVTYSGLVYVGAYLVKLI</sequence>
<feature type="non-terminal residue" evidence="1">
    <location>
        <position position="1"/>
    </location>
</feature>
<comment type="caution">
    <text evidence="1">The sequence shown here is derived from an EMBL/GenBank/DDBJ whole genome shotgun (WGS) entry which is preliminary data.</text>
</comment>
<dbReference type="EMBL" id="JABSTQ010003034">
    <property type="protein sequence ID" value="KAG0443679.1"/>
    <property type="molecule type" value="Genomic_DNA"/>
</dbReference>
<protein>
    <submittedName>
        <fullName evidence="1">Uncharacterized protein</fullName>
    </submittedName>
</protein>
<proteinExistence type="predicted"/>
<organism evidence="1 2">
    <name type="scientific">Ixodes persulcatus</name>
    <name type="common">Taiga tick</name>
    <dbReference type="NCBI Taxonomy" id="34615"/>
    <lineage>
        <taxon>Eukaryota</taxon>
        <taxon>Metazoa</taxon>
        <taxon>Ecdysozoa</taxon>
        <taxon>Arthropoda</taxon>
        <taxon>Chelicerata</taxon>
        <taxon>Arachnida</taxon>
        <taxon>Acari</taxon>
        <taxon>Parasitiformes</taxon>
        <taxon>Ixodida</taxon>
        <taxon>Ixodoidea</taxon>
        <taxon>Ixodidae</taxon>
        <taxon>Ixodinae</taxon>
        <taxon>Ixodes</taxon>
    </lineage>
</organism>
<evidence type="ECO:0000313" key="1">
    <source>
        <dbReference type="EMBL" id="KAG0443679.1"/>
    </source>
</evidence>
<evidence type="ECO:0000313" key="2">
    <source>
        <dbReference type="Proteomes" id="UP000805193"/>
    </source>
</evidence>
<name>A0AC60QVI7_IXOPE</name>
<dbReference type="Proteomes" id="UP000805193">
    <property type="component" value="Unassembled WGS sequence"/>
</dbReference>
<keyword evidence="2" id="KW-1185">Reference proteome</keyword>